<dbReference type="InterPro" id="IPR006935">
    <property type="entry name" value="Helicase/UvrB_N"/>
</dbReference>
<name>A0A1Y2HFK6_9FUNG</name>
<dbReference type="GO" id="GO:0016787">
    <property type="term" value="F:hydrolase activity"/>
    <property type="evidence" value="ECO:0007669"/>
    <property type="project" value="UniProtKB-KW"/>
</dbReference>
<dbReference type="InterPro" id="IPR050742">
    <property type="entry name" value="Helicase_Restrict-Modif_Enz"/>
</dbReference>
<dbReference type="GO" id="GO:0005759">
    <property type="term" value="C:mitochondrial matrix"/>
    <property type="evidence" value="ECO:0007669"/>
    <property type="project" value="TreeGrafter"/>
</dbReference>
<dbReference type="Proteomes" id="UP000193411">
    <property type="component" value="Unassembled WGS sequence"/>
</dbReference>
<dbReference type="GO" id="GO:0061749">
    <property type="term" value="F:forked DNA-dependent helicase activity"/>
    <property type="evidence" value="ECO:0007669"/>
    <property type="project" value="TreeGrafter"/>
</dbReference>
<organism evidence="4 5">
    <name type="scientific">Catenaria anguillulae PL171</name>
    <dbReference type="NCBI Taxonomy" id="765915"/>
    <lineage>
        <taxon>Eukaryota</taxon>
        <taxon>Fungi</taxon>
        <taxon>Fungi incertae sedis</taxon>
        <taxon>Blastocladiomycota</taxon>
        <taxon>Blastocladiomycetes</taxon>
        <taxon>Blastocladiales</taxon>
        <taxon>Catenariaceae</taxon>
        <taxon>Catenaria</taxon>
    </lineage>
</organism>
<dbReference type="PROSITE" id="PS51192">
    <property type="entry name" value="HELICASE_ATP_BIND_1"/>
    <property type="match status" value="1"/>
</dbReference>
<dbReference type="GO" id="GO:0070125">
    <property type="term" value="P:mitochondrial translational elongation"/>
    <property type="evidence" value="ECO:0007669"/>
    <property type="project" value="TreeGrafter"/>
</dbReference>
<feature type="domain" description="Helicase ATP-binding" evidence="2">
    <location>
        <begin position="46"/>
        <end position="213"/>
    </location>
</feature>
<keyword evidence="1" id="KW-0067">ATP-binding</keyword>
<evidence type="ECO:0000259" key="3">
    <source>
        <dbReference type="PROSITE" id="PS51194"/>
    </source>
</evidence>
<dbReference type="GO" id="GO:0032042">
    <property type="term" value="P:mitochondrial DNA metabolic process"/>
    <property type="evidence" value="ECO:0007669"/>
    <property type="project" value="TreeGrafter"/>
</dbReference>
<dbReference type="InterPro" id="IPR014001">
    <property type="entry name" value="Helicase_ATP-bd"/>
</dbReference>
<dbReference type="PROSITE" id="PS51194">
    <property type="entry name" value="HELICASE_CTER"/>
    <property type="match status" value="1"/>
</dbReference>
<dbReference type="STRING" id="765915.A0A1Y2HFK6"/>
<reference evidence="4 5" key="1">
    <citation type="submission" date="2016-07" db="EMBL/GenBank/DDBJ databases">
        <title>Pervasive Adenine N6-methylation of Active Genes in Fungi.</title>
        <authorList>
            <consortium name="DOE Joint Genome Institute"/>
            <person name="Mondo S.J."/>
            <person name="Dannebaum R.O."/>
            <person name="Kuo R.C."/>
            <person name="Labutti K."/>
            <person name="Haridas S."/>
            <person name="Kuo A."/>
            <person name="Salamov A."/>
            <person name="Ahrendt S.R."/>
            <person name="Lipzen A."/>
            <person name="Sullivan W."/>
            <person name="Andreopoulos W.B."/>
            <person name="Clum A."/>
            <person name="Lindquist E."/>
            <person name="Daum C."/>
            <person name="Ramamoorthy G.K."/>
            <person name="Gryganskyi A."/>
            <person name="Culley D."/>
            <person name="Magnuson J.K."/>
            <person name="James T.Y."/>
            <person name="O'Malley M.A."/>
            <person name="Stajich J.E."/>
            <person name="Spatafora J.W."/>
            <person name="Visel A."/>
            <person name="Grigoriev I.V."/>
        </authorList>
    </citation>
    <scope>NUCLEOTIDE SEQUENCE [LARGE SCALE GENOMIC DNA]</scope>
    <source>
        <strain evidence="4 5">PL171</strain>
    </source>
</reference>
<protein>
    <submittedName>
        <fullName evidence="4">p-loop containing nucleoside triphosphate hydrolase protein</fullName>
    </submittedName>
</protein>
<evidence type="ECO:0000313" key="4">
    <source>
        <dbReference type="EMBL" id="ORZ33368.1"/>
    </source>
</evidence>
<dbReference type="GO" id="GO:0005524">
    <property type="term" value="F:ATP binding"/>
    <property type="evidence" value="ECO:0007669"/>
    <property type="project" value="InterPro"/>
</dbReference>
<dbReference type="AlphaFoldDB" id="A0A1Y2HFK6"/>
<dbReference type="SMART" id="SM00487">
    <property type="entry name" value="DEXDc"/>
    <property type="match status" value="1"/>
</dbReference>
<dbReference type="GO" id="GO:0036121">
    <property type="term" value="F:double-stranded DNA helicase activity"/>
    <property type="evidence" value="ECO:0007669"/>
    <property type="project" value="TreeGrafter"/>
</dbReference>
<dbReference type="EMBL" id="MCFL01000036">
    <property type="protein sequence ID" value="ORZ33368.1"/>
    <property type="molecule type" value="Genomic_DNA"/>
</dbReference>
<keyword evidence="1" id="KW-0547">Nucleotide-binding</keyword>
<dbReference type="InterPro" id="IPR001650">
    <property type="entry name" value="Helicase_C-like"/>
</dbReference>
<dbReference type="Pfam" id="PF00271">
    <property type="entry name" value="Helicase_C"/>
    <property type="match status" value="1"/>
</dbReference>
<dbReference type="PANTHER" id="PTHR47396">
    <property type="entry name" value="TYPE I RESTRICTION ENZYME ECOKI R PROTEIN"/>
    <property type="match status" value="1"/>
</dbReference>
<dbReference type="CDD" id="cd18799">
    <property type="entry name" value="SF2_C_EcoAI-like"/>
    <property type="match status" value="1"/>
</dbReference>
<comment type="caution">
    <text evidence="4">The sequence shown here is derived from an EMBL/GenBank/DDBJ whole genome shotgun (WGS) entry which is preliminary data.</text>
</comment>
<keyword evidence="4" id="KW-0378">Hydrolase</keyword>
<dbReference type="SMART" id="SM00490">
    <property type="entry name" value="HELICc"/>
    <property type="match status" value="1"/>
</dbReference>
<keyword evidence="1" id="KW-0347">Helicase</keyword>
<accession>A0A1Y2HFK6</accession>
<dbReference type="GO" id="GO:0000403">
    <property type="term" value="F:Y-form DNA binding"/>
    <property type="evidence" value="ECO:0007669"/>
    <property type="project" value="TreeGrafter"/>
</dbReference>
<evidence type="ECO:0000256" key="1">
    <source>
        <dbReference type="ARBA" id="ARBA00022806"/>
    </source>
</evidence>
<feature type="domain" description="Helicase C-terminal" evidence="3">
    <location>
        <begin position="279"/>
        <end position="429"/>
    </location>
</feature>
<proteinExistence type="predicted"/>
<dbReference type="Pfam" id="PF04851">
    <property type="entry name" value="ResIII"/>
    <property type="match status" value="1"/>
</dbReference>
<dbReference type="Gene3D" id="3.40.50.300">
    <property type="entry name" value="P-loop containing nucleotide triphosphate hydrolases"/>
    <property type="match status" value="2"/>
</dbReference>
<dbReference type="OrthoDB" id="16911at2759"/>
<dbReference type="InterPro" id="IPR027417">
    <property type="entry name" value="P-loop_NTPase"/>
</dbReference>
<keyword evidence="5" id="KW-1185">Reference proteome</keyword>
<gene>
    <name evidence="4" type="ORF">BCR44DRAFT_1391224</name>
</gene>
<sequence length="572" mass="61833">MIDNPAEAAAFEQRIKQQQATLPIANVAPAKLRPYQEECIAKCIEALTERGVKKQAVSLPVGSGKTVVFANLLQKVPDPKPGASKVLVLAHRKELLDQARNQIRRAAPHLRVGMDGGGEKEPKDLSAFDVIVASVPALGSSRSKRLFKYDVNEFKLIIIDEAHHAAAQTYIRILDHFGVWNEDSHMMVWGCSATLRRMDALSLGQVFNEVVYERGFLEMIQDGHLCDFTLKTLCTSTDLSHVSSHSGDYALGALADTINTPDRNAAIVDGWLKASAAADHGGAPRRLSTLVFAATIEHVEELCAAFQARGVDARYLHSRSTADFAARRELVEEFRQGKFPVLVNCGILTEGTDIPNIDCIILARPTRSGILYQQMLGRGLRLHHAKSDCLVIDVVDLHIKADLVTVPSLLGLDPRFVVHDSATSFTHLANIAGKVIADGLAHQVMSESEARDIAEREELGDKGDGALVVDPMQYLELASDVMCAPLPGADGRGGGALAEGESGAELLHVGDAAALVARDMLKRAAGGIDAADLSRIRTRNNWFFIKAGVLGLQLPNQELLMVDCTACTAPCN</sequence>
<dbReference type="SUPFAM" id="SSF52540">
    <property type="entry name" value="P-loop containing nucleoside triphosphate hydrolases"/>
    <property type="match status" value="1"/>
</dbReference>
<evidence type="ECO:0000259" key="2">
    <source>
        <dbReference type="PROSITE" id="PS51192"/>
    </source>
</evidence>
<evidence type="ECO:0000313" key="5">
    <source>
        <dbReference type="Proteomes" id="UP000193411"/>
    </source>
</evidence>
<dbReference type="PANTHER" id="PTHR47396:SF1">
    <property type="entry name" value="ATP-DEPENDENT HELICASE IRC3-RELATED"/>
    <property type="match status" value="1"/>
</dbReference>